<dbReference type="GeneID" id="63837917"/>
<evidence type="ECO:0000313" key="2">
    <source>
        <dbReference type="EMBL" id="KAF3762499.1"/>
    </source>
</evidence>
<feature type="compositionally biased region" description="Basic and acidic residues" evidence="1">
    <location>
        <begin position="197"/>
        <end position="221"/>
    </location>
</feature>
<dbReference type="Proteomes" id="UP000803844">
    <property type="component" value="Unassembled WGS sequence"/>
</dbReference>
<feature type="compositionally biased region" description="Basic and acidic residues" evidence="1">
    <location>
        <begin position="66"/>
        <end position="75"/>
    </location>
</feature>
<evidence type="ECO:0000313" key="3">
    <source>
        <dbReference type="Proteomes" id="UP000803844"/>
    </source>
</evidence>
<dbReference type="AlphaFoldDB" id="A0A9P5CKQ3"/>
<dbReference type="RefSeq" id="XP_040773478.1">
    <property type="nucleotide sequence ID" value="XM_040920788.1"/>
</dbReference>
<feature type="compositionally biased region" description="Polar residues" evidence="1">
    <location>
        <begin position="140"/>
        <end position="162"/>
    </location>
</feature>
<organism evidence="2 3">
    <name type="scientific">Cryphonectria parasitica (strain ATCC 38755 / EP155)</name>
    <dbReference type="NCBI Taxonomy" id="660469"/>
    <lineage>
        <taxon>Eukaryota</taxon>
        <taxon>Fungi</taxon>
        <taxon>Dikarya</taxon>
        <taxon>Ascomycota</taxon>
        <taxon>Pezizomycotina</taxon>
        <taxon>Sordariomycetes</taxon>
        <taxon>Sordariomycetidae</taxon>
        <taxon>Diaporthales</taxon>
        <taxon>Cryphonectriaceae</taxon>
        <taxon>Cryphonectria-Endothia species complex</taxon>
        <taxon>Cryphonectria</taxon>
    </lineage>
</organism>
<dbReference type="EMBL" id="MU032350">
    <property type="protein sequence ID" value="KAF3762499.1"/>
    <property type="molecule type" value="Genomic_DNA"/>
</dbReference>
<feature type="region of interest" description="Disordered" evidence="1">
    <location>
        <begin position="1"/>
        <end position="177"/>
    </location>
</feature>
<accession>A0A9P5CKQ3</accession>
<keyword evidence="3" id="KW-1185">Reference proteome</keyword>
<proteinExistence type="predicted"/>
<reference evidence="2" key="1">
    <citation type="journal article" date="2020" name="Phytopathology">
        <title>Genome sequence of the chestnut blight fungus Cryphonectria parasitica EP155: A fundamental resource for an archetypical invasive plant pathogen.</title>
        <authorList>
            <person name="Crouch J.A."/>
            <person name="Dawe A."/>
            <person name="Aerts A."/>
            <person name="Barry K."/>
            <person name="Churchill A.C.L."/>
            <person name="Grimwood J."/>
            <person name="Hillman B."/>
            <person name="Milgroom M.G."/>
            <person name="Pangilinan J."/>
            <person name="Smith M."/>
            <person name="Salamov A."/>
            <person name="Schmutz J."/>
            <person name="Yadav J."/>
            <person name="Grigoriev I.V."/>
            <person name="Nuss D."/>
        </authorList>
    </citation>
    <scope>NUCLEOTIDE SEQUENCE</scope>
    <source>
        <strain evidence="2">EP155</strain>
    </source>
</reference>
<dbReference type="OrthoDB" id="2537141at2759"/>
<evidence type="ECO:0000256" key="1">
    <source>
        <dbReference type="SAM" id="MobiDB-lite"/>
    </source>
</evidence>
<feature type="compositionally biased region" description="Basic and acidic residues" evidence="1">
    <location>
        <begin position="232"/>
        <end position="243"/>
    </location>
</feature>
<gene>
    <name evidence="2" type="ORF">M406DRAFT_332878</name>
</gene>
<comment type="caution">
    <text evidence="2">The sequence shown here is derived from an EMBL/GenBank/DDBJ whole genome shotgun (WGS) entry which is preliminary data.</text>
</comment>
<name>A0A9P5CKQ3_CRYP1</name>
<sequence length="303" mass="34652">MQKLPSAASIGNTGPSRQQKDQHRKRKHVLAAEASPVVAFDEDFGQTARHRGASRPPQSDSLIEQRFYERDKGHYCESGGSMKPPTSSPTNHQFEKRPRYKTRSDRYDVVRNDKSDREKSKEGKSRKPRGDTKKDRKTRNQMTSAKEATDNFNSQSILSNRVTVPPSFSPGLFGNGRRSGRLVTDLAFHEMSFLKQPRQEARKSLSRNRESQRKRDDRQFEEISAFFAPKGPPERHDAQDRRQSVASALSSYDGRTGGNSTHTSGHQILKDWPNLVPTRDQYGPKLVGQQPAFYDYNHQTHRW</sequence>
<feature type="compositionally biased region" description="Basic and acidic residues" evidence="1">
    <location>
        <begin position="93"/>
        <end position="134"/>
    </location>
</feature>
<protein>
    <submittedName>
        <fullName evidence="2">Uncharacterized protein</fullName>
    </submittedName>
</protein>
<feature type="region of interest" description="Disordered" evidence="1">
    <location>
        <begin position="194"/>
        <end position="270"/>
    </location>
</feature>